<feature type="compositionally biased region" description="Basic and acidic residues" evidence="1">
    <location>
        <begin position="430"/>
        <end position="446"/>
    </location>
</feature>
<accession>A0ABQ9FJ47</accession>
<dbReference type="InterPro" id="IPR052283">
    <property type="entry name" value="GenomicStab_NeuMorph_Reg"/>
</dbReference>
<feature type="region of interest" description="Disordered" evidence="1">
    <location>
        <begin position="1"/>
        <end position="32"/>
    </location>
</feature>
<dbReference type="Pfam" id="PF12937">
    <property type="entry name" value="F-box-like"/>
    <property type="match status" value="1"/>
</dbReference>
<dbReference type="InterPro" id="IPR032675">
    <property type="entry name" value="LRR_dom_sf"/>
</dbReference>
<feature type="compositionally biased region" description="Low complexity" evidence="1">
    <location>
        <begin position="447"/>
        <end position="458"/>
    </location>
</feature>
<organism evidence="3 4">
    <name type="scientific">Tegillarca granosa</name>
    <name type="common">Malaysian cockle</name>
    <name type="synonym">Anadara granosa</name>
    <dbReference type="NCBI Taxonomy" id="220873"/>
    <lineage>
        <taxon>Eukaryota</taxon>
        <taxon>Metazoa</taxon>
        <taxon>Spiralia</taxon>
        <taxon>Lophotrochozoa</taxon>
        <taxon>Mollusca</taxon>
        <taxon>Bivalvia</taxon>
        <taxon>Autobranchia</taxon>
        <taxon>Pteriomorphia</taxon>
        <taxon>Arcoida</taxon>
        <taxon>Arcoidea</taxon>
        <taxon>Arcidae</taxon>
        <taxon>Tegillarca</taxon>
    </lineage>
</organism>
<evidence type="ECO:0000313" key="4">
    <source>
        <dbReference type="Proteomes" id="UP001217089"/>
    </source>
</evidence>
<proteinExistence type="predicted"/>
<feature type="compositionally biased region" description="Polar residues" evidence="1">
    <location>
        <begin position="1"/>
        <end position="26"/>
    </location>
</feature>
<feature type="domain" description="F-box" evidence="2">
    <location>
        <begin position="693"/>
        <end position="729"/>
    </location>
</feature>
<dbReference type="InterPro" id="IPR001810">
    <property type="entry name" value="F-box_dom"/>
</dbReference>
<dbReference type="CDD" id="cd22109">
    <property type="entry name" value="F-box_FBXO41"/>
    <property type="match status" value="1"/>
</dbReference>
<protein>
    <recommendedName>
        <fullName evidence="2">F-box domain-containing protein</fullName>
    </recommendedName>
</protein>
<name>A0ABQ9FJ47_TEGGR</name>
<dbReference type="PROSITE" id="PS50181">
    <property type="entry name" value="FBOX"/>
    <property type="match status" value="1"/>
</dbReference>
<dbReference type="Gene3D" id="3.80.10.10">
    <property type="entry name" value="Ribonuclease Inhibitor"/>
    <property type="match status" value="1"/>
</dbReference>
<keyword evidence="4" id="KW-1185">Reference proteome</keyword>
<feature type="region of interest" description="Disordered" evidence="1">
    <location>
        <begin position="82"/>
        <end position="108"/>
    </location>
</feature>
<evidence type="ECO:0000259" key="2">
    <source>
        <dbReference type="PROSITE" id="PS50181"/>
    </source>
</evidence>
<dbReference type="SUPFAM" id="SSF52047">
    <property type="entry name" value="RNI-like"/>
    <property type="match status" value="1"/>
</dbReference>
<sequence>MKSRSAESSGSFSCDSYTPIQRSNGVMPNLSDKEVFSDDIDELTDLNTIYNSKSPSLESLKSVSSDSYLSIQKRDAKIQTLSDHGKYSNAEESNCHESNYSLKSPSTGSLVSMSSDSYIPIQRRDAKTQTVDTEPKLMADNKAKQNLKSPSSESLGSLSSDSYLPLTKSGIRLEYDSSVYNRGVPLSGRILPRQDNMPKIRNSSTQTWLLDRHISSANIELIRERSPLVENRTLLDDKYKNSQFFSDVPWNKMKENDKQRLGEFIIDKAMLRSEIDRRIEEKLQTRNKVLHENDPEIPLVFSQANKSYINGNIEFDQSNRKISNVEREQYINEHSLGSKVDAENDQTLRSDVCSTKHKKDLADEKSVPITELVIEKSKVLSHDGGSVTNFKDQSLLDKKIFNTKDTVLNPESEQEMVNKGGFRSESVDENSSKIKNKNDMCIDKKNISSSQSNNKTSNLGNEKVTNDRDSQLNESEFEQEVMTDFAKREFKPKVSSEENGSEDLHSPVSMDTLNDSGINISSSNDFNTEVVHEENIHRHVSPQTALKNRSFSIDEDGTCTQSERSFPSNNSKLEMEISTYGNENGHNQEASTKGKSLDNCQLKTSVDQDEHCVQLDHTYDENNIESAWLAKQKQSQDAMLADFTDTDADDDYCQSLTSIEDYRERMSITSSLDSRVDTSVYRKREEIRNRRHALFQIFSFLDTKSLVDIALVCREWRKVSRQSGLWKKVSLTYRKISTKFLMTISSWCTQTEHLILEGLQPRDIYEGESHEGYTSKISGSLEPGLERLLQQSESTLKSIRIVNCGRLLTDNSSPEKFDNKCLQIISQCCHDLVKLSIGGSLIDINGLVLVAKSCQRLLELEIRYGNDITEDIATAISRLGLNPLQCLRFIHTPVDDKAILQFYKSCKHLKLIQIDLSASDYVDDLVNEDNVKIFKKYTDKLTKLCKKPGLGNILKLHLNEAS</sequence>
<evidence type="ECO:0000313" key="3">
    <source>
        <dbReference type="EMBL" id="KAJ8317315.1"/>
    </source>
</evidence>
<evidence type="ECO:0000256" key="1">
    <source>
        <dbReference type="SAM" id="MobiDB-lite"/>
    </source>
</evidence>
<gene>
    <name evidence="3" type="ORF">KUTeg_005219</name>
</gene>
<feature type="compositionally biased region" description="Polar residues" evidence="1">
    <location>
        <begin position="90"/>
        <end position="108"/>
    </location>
</feature>
<feature type="region of interest" description="Disordered" evidence="1">
    <location>
        <begin position="122"/>
        <end position="159"/>
    </location>
</feature>
<reference evidence="3 4" key="1">
    <citation type="submission" date="2022-12" db="EMBL/GenBank/DDBJ databases">
        <title>Chromosome-level genome of Tegillarca granosa.</title>
        <authorList>
            <person name="Kim J."/>
        </authorList>
    </citation>
    <scope>NUCLEOTIDE SEQUENCE [LARGE SCALE GENOMIC DNA]</scope>
    <source>
        <strain evidence="3">Teg-2019</strain>
        <tissue evidence="3">Adductor muscle</tissue>
    </source>
</reference>
<feature type="region of interest" description="Disordered" evidence="1">
    <location>
        <begin position="411"/>
        <end position="473"/>
    </location>
</feature>
<dbReference type="PANTHER" id="PTHR15739:SF5">
    <property type="entry name" value="LD23158P"/>
    <property type="match status" value="1"/>
</dbReference>
<comment type="caution">
    <text evidence="3">The sequence shown here is derived from an EMBL/GenBank/DDBJ whole genome shotgun (WGS) entry which is preliminary data.</text>
</comment>
<dbReference type="Proteomes" id="UP001217089">
    <property type="component" value="Unassembled WGS sequence"/>
</dbReference>
<feature type="compositionally biased region" description="Low complexity" evidence="1">
    <location>
        <begin position="147"/>
        <end position="159"/>
    </location>
</feature>
<dbReference type="SUPFAM" id="SSF81383">
    <property type="entry name" value="F-box domain"/>
    <property type="match status" value="1"/>
</dbReference>
<dbReference type="EMBL" id="JARBDR010000246">
    <property type="protein sequence ID" value="KAJ8317315.1"/>
    <property type="molecule type" value="Genomic_DNA"/>
</dbReference>
<dbReference type="InterPro" id="IPR036047">
    <property type="entry name" value="F-box-like_dom_sf"/>
</dbReference>
<dbReference type="PANTHER" id="PTHR15739">
    <property type="entry name" value="ZINC FINGER PROTEIN"/>
    <property type="match status" value="1"/>
</dbReference>
<feature type="compositionally biased region" description="Basic and acidic residues" evidence="1">
    <location>
        <begin position="122"/>
        <end position="143"/>
    </location>
</feature>